<dbReference type="Proteomes" id="UP000597762">
    <property type="component" value="Unassembled WGS sequence"/>
</dbReference>
<comment type="similarity">
    <text evidence="1">Belongs to the HEBP family.</text>
</comment>
<sequence>MRNHSVCIFPALERSVCTANNTKVANMRLFCACLLLVLALSYVSGCGSYVKKYKSRRFKKGVYISASDNYMIVFFEFLRYSRGGNDQYEKIPLGPLIVQVERPCPGSASSKKLVFSRKLPDTYIDNPPQPLSRRLKIDYQLGRSEVFYSKNVLILFPWMVVREVYKFKKELQCDNKFRAGFCEIRLQQKTGYTSKNRTRCPPDDSNIEKLCKGKSAYSCPNMTFKETNGVAVRNVSMYIVTGVPTPGVNCSFNSARFIQYMGNHHYFMGRNTQSKKMLRTIPVMTKAIRVSSHTDPCQKKYQMQFYVNTAHLNESNLPCPTQPGVLLQKVENMQIYVKTFNGNPNTDMSQAKDMFTSELDRKNLNYINGRHYIAQYRGHGPVSRLVISKRYGILLNFLNKSCSGLVFLFPFEGSA</sequence>
<dbReference type="InterPro" id="IPR011256">
    <property type="entry name" value="Reg_factor_effector_dom_sf"/>
</dbReference>
<reference evidence="2" key="1">
    <citation type="submission" date="2021-01" db="EMBL/GenBank/DDBJ databases">
        <authorList>
            <person name="Li R."/>
            <person name="Bekaert M."/>
        </authorList>
    </citation>
    <scope>NUCLEOTIDE SEQUENCE</scope>
    <source>
        <strain evidence="2">Farmed</strain>
    </source>
</reference>
<dbReference type="Pfam" id="PF04832">
    <property type="entry name" value="SOUL"/>
    <property type="match status" value="1"/>
</dbReference>
<evidence type="ECO:0000313" key="2">
    <source>
        <dbReference type="EMBL" id="CAE1271265.1"/>
    </source>
</evidence>
<gene>
    <name evidence="2" type="ORF">SPHA_37161</name>
</gene>
<evidence type="ECO:0000256" key="1">
    <source>
        <dbReference type="ARBA" id="ARBA00009817"/>
    </source>
</evidence>
<comment type="caution">
    <text evidence="2">The sequence shown here is derived from an EMBL/GenBank/DDBJ whole genome shotgun (WGS) entry which is preliminary data.</text>
</comment>
<protein>
    <submittedName>
        <fullName evidence="2">Uncharacterized protein</fullName>
    </submittedName>
</protein>
<dbReference type="EMBL" id="CAHIKZ030001649">
    <property type="protein sequence ID" value="CAE1271265.1"/>
    <property type="molecule type" value="Genomic_DNA"/>
</dbReference>
<dbReference type="Gene3D" id="3.20.80.10">
    <property type="entry name" value="Regulatory factor, effector binding domain"/>
    <property type="match status" value="1"/>
</dbReference>
<dbReference type="GO" id="GO:0020037">
    <property type="term" value="F:heme binding"/>
    <property type="evidence" value="ECO:0007669"/>
    <property type="project" value="TreeGrafter"/>
</dbReference>
<dbReference type="InterPro" id="IPR006917">
    <property type="entry name" value="SOUL_heme-bd"/>
</dbReference>
<proteinExistence type="inferred from homology"/>
<dbReference type="SUPFAM" id="SSF55136">
    <property type="entry name" value="Probable bacterial effector-binding domain"/>
    <property type="match status" value="2"/>
</dbReference>
<dbReference type="AlphaFoldDB" id="A0A812CKS1"/>
<accession>A0A812CKS1</accession>
<organism evidence="2 3">
    <name type="scientific">Acanthosepion pharaonis</name>
    <name type="common">Pharaoh cuttlefish</name>
    <name type="synonym">Sepia pharaonis</name>
    <dbReference type="NCBI Taxonomy" id="158019"/>
    <lineage>
        <taxon>Eukaryota</taxon>
        <taxon>Metazoa</taxon>
        <taxon>Spiralia</taxon>
        <taxon>Lophotrochozoa</taxon>
        <taxon>Mollusca</taxon>
        <taxon>Cephalopoda</taxon>
        <taxon>Coleoidea</taxon>
        <taxon>Decapodiformes</taxon>
        <taxon>Sepiida</taxon>
        <taxon>Sepiina</taxon>
        <taxon>Sepiidae</taxon>
        <taxon>Acanthosepion</taxon>
    </lineage>
</organism>
<name>A0A812CKS1_ACAPH</name>
<dbReference type="PANTHER" id="PTHR11220">
    <property type="entry name" value="HEME-BINDING PROTEIN-RELATED"/>
    <property type="match status" value="1"/>
</dbReference>
<evidence type="ECO:0000313" key="3">
    <source>
        <dbReference type="Proteomes" id="UP000597762"/>
    </source>
</evidence>
<dbReference type="PANTHER" id="PTHR11220:SF1">
    <property type="entry name" value="HEME-BINDING PROTEIN 2"/>
    <property type="match status" value="1"/>
</dbReference>
<keyword evidence="3" id="KW-1185">Reference proteome</keyword>